<feature type="transmembrane region" description="Helical" evidence="6">
    <location>
        <begin position="366"/>
        <end position="386"/>
    </location>
</feature>
<dbReference type="RefSeq" id="WP_281891590.1">
    <property type="nucleotide sequence ID" value="NZ_BSDI01000001.1"/>
</dbReference>
<accession>A0ABQ5QLZ5</accession>
<evidence type="ECO:0000259" key="8">
    <source>
        <dbReference type="PROSITE" id="PS50847"/>
    </source>
</evidence>
<evidence type="ECO:0000256" key="4">
    <source>
        <dbReference type="ARBA" id="ARBA00023088"/>
    </source>
</evidence>
<evidence type="ECO:0000256" key="3">
    <source>
        <dbReference type="ARBA" id="ARBA00022729"/>
    </source>
</evidence>
<keyword evidence="6" id="KW-1133">Transmembrane helix</keyword>
<feature type="region of interest" description="Disordered" evidence="5">
    <location>
        <begin position="326"/>
        <end position="361"/>
    </location>
</feature>
<keyword evidence="3 7" id="KW-0732">Signal</keyword>
<dbReference type="PROSITE" id="PS50847">
    <property type="entry name" value="GRAM_POS_ANCHORING"/>
    <property type="match status" value="1"/>
</dbReference>
<dbReference type="InterPro" id="IPR001434">
    <property type="entry name" value="OmcB-like_DUF11"/>
</dbReference>
<evidence type="ECO:0000313" key="9">
    <source>
        <dbReference type="EMBL" id="GLH94769.1"/>
    </source>
</evidence>
<evidence type="ECO:0000256" key="2">
    <source>
        <dbReference type="ARBA" id="ARBA00022525"/>
    </source>
</evidence>
<name>A0ABQ5QLZ5_9ACTN</name>
<keyword evidence="6" id="KW-0812">Transmembrane</keyword>
<reference evidence="9" key="1">
    <citation type="submission" date="2022-12" db="EMBL/GenBank/DDBJ databases">
        <title>New Phytohabitans aurantiacus sp. RD004123 nov., an actinomycete isolated from soil.</title>
        <authorList>
            <person name="Triningsih D.W."/>
            <person name="Harunari E."/>
            <person name="Igarashi Y."/>
        </authorList>
    </citation>
    <scope>NUCLEOTIDE SEQUENCE</scope>
    <source>
        <strain evidence="9">RD004123</strain>
    </source>
</reference>
<evidence type="ECO:0000256" key="7">
    <source>
        <dbReference type="SAM" id="SignalP"/>
    </source>
</evidence>
<feature type="domain" description="Gram-positive cocci surface proteins LPxTG" evidence="8">
    <location>
        <begin position="355"/>
        <end position="393"/>
    </location>
</feature>
<dbReference type="EMBL" id="BSDI01000001">
    <property type="protein sequence ID" value="GLH94769.1"/>
    <property type="molecule type" value="Genomic_DNA"/>
</dbReference>
<feature type="signal peptide" evidence="7">
    <location>
        <begin position="1"/>
        <end position="20"/>
    </location>
</feature>
<keyword evidence="2" id="KW-0964">Secreted</keyword>
<feature type="compositionally biased region" description="Low complexity" evidence="5">
    <location>
        <begin position="326"/>
        <end position="351"/>
    </location>
</feature>
<dbReference type="NCBIfam" id="TIGR01167">
    <property type="entry name" value="LPXTG_anchor"/>
    <property type="match status" value="1"/>
</dbReference>
<sequence length="393" mass="39371">MLSRVGIAAAVGLLVGGAFAVPAFADAAADIEVKLAGTTIAAGAPGKTGHLSLINHGPNDATGVAITYTLTGLDSTKVSLTGLTACDDKGAGTVVCKLDTVLKAGQDLDLPLQWVAKTGATGGAGEITVSVASDTADPVSANNTATAPVAIGGPGADLRLFAPDVYLEGTKPIPPGGTGIIWAYVQNQGATPVTGVTVTIALPPHLWFTETLAGCVYNQPMRRAVCSRDDIKLAPASEDDPEDEEDPTSAGWFYWRVKVSADAPGSKPLTGGTLTATPIEAGVTAARAPAVAPGAFFTAKAPAGIAVDVDPIDNIDEYTVFVGAKATPTPTPSSTRTPTPTPTRSTTASPTGSSLPVTGASGGSPGTVAAIGLMTLLLGSGLVVVARRRRDLP</sequence>
<evidence type="ECO:0000313" key="10">
    <source>
        <dbReference type="Proteomes" id="UP001144280"/>
    </source>
</evidence>
<dbReference type="InterPro" id="IPR019931">
    <property type="entry name" value="LPXTG_anchor"/>
</dbReference>
<evidence type="ECO:0000256" key="5">
    <source>
        <dbReference type="SAM" id="MobiDB-lite"/>
    </source>
</evidence>
<gene>
    <name evidence="9" type="ORF">Pa4123_00410</name>
</gene>
<dbReference type="Pfam" id="PF01345">
    <property type="entry name" value="DUF11"/>
    <property type="match status" value="1"/>
</dbReference>
<feature type="chain" id="PRO_5046220671" description="Gram-positive cocci surface proteins LPxTG domain-containing protein" evidence="7">
    <location>
        <begin position="21"/>
        <end position="393"/>
    </location>
</feature>
<keyword evidence="4" id="KW-0572">Peptidoglycan-anchor</keyword>
<keyword evidence="1" id="KW-0134">Cell wall</keyword>
<keyword evidence="6" id="KW-0472">Membrane</keyword>
<protein>
    <recommendedName>
        <fullName evidence="8">Gram-positive cocci surface proteins LPxTG domain-containing protein</fullName>
    </recommendedName>
</protein>
<evidence type="ECO:0000256" key="6">
    <source>
        <dbReference type="SAM" id="Phobius"/>
    </source>
</evidence>
<comment type="caution">
    <text evidence="9">The sequence shown here is derived from an EMBL/GenBank/DDBJ whole genome shotgun (WGS) entry which is preliminary data.</text>
</comment>
<keyword evidence="10" id="KW-1185">Reference proteome</keyword>
<proteinExistence type="predicted"/>
<organism evidence="9 10">
    <name type="scientific">Phytohabitans aurantiacus</name>
    <dbReference type="NCBI Taxonomy" id="3016789"/>
    <lineage>
        <taxon>Bacteria</taxon>
        <taxon>Bacillati</taxon>
        <taxon>Actinomycetota</taxon>
        <taxon>Actinomycetes</taxon>
        <taxon>Micromonosporales</taxon>
        <taxon>Micromonosporaceae</taxon>
    </lineage>
</organism>
<evidence type="ECO:0000256" key="1">
    <source>
        <dbReference type="ARBA" id="ARBA00022512"/>
    </source>
</evidence>
<dbReference type="Proteomes" id="UP001144280">
    <property type="component" value="Unassembled WGS sequence"/>
</dbReference>